<comment type="similarity">
    <text evidence="2 11">Belongs to the class-I aminoacyl-tRNA synthetase family.</text>
</comment>
<comment type="catalytic activity">
    <reaction evidence="10">
        <text>tRNA(Trp) + L-tryptophan + ATP = L-tryptophyl-tRNA(Trp) + AMP + diphosphate + H(+)</text>
        <dbReference type="Rhea" id="RHEA:24080"/>
        <dbReference type="Rhea" id="RHEA-COMP:9671"/>
        <dbReference type="Rhea" id="RHEA-COMP:9705"/>
        <dbReference type="ChEBI" id="CHEBI:15378"/>
        <dbReference type="ChEBI" id="CHEBI:30616"/>
        <dbReference type="ChEBI" id="CHEBI:33019"/>
        <dbReference type="ChEBI" id="CHEBI:57912"/>
        <dbReference type="ChEBI" id="CHEBI:78442"/>
        <dbReference type="ChEBI" id="CHEBI:78535"/>
        <dbReference type="ChEBI" id="CHEBI:456215"/>
        <dbReference type="EC" id="6.1.1.2"/>
    </reaction>
</comment>
<evidence type="ECO:0000256" key="9">
    <source>
        <dbReference type="ARBA" id="ARBA00030268"/>
    </source>
</evidence>
<dbReference type="GO" id="GO:0048608">
    <property type="term" value="P:reproductive structure development"/>
    <property type="evidence" value="ECO:0007669"/>
    <property type="project" value="UniProtKB-ARBA"/>
</dbReference>
<organism evidence="12">
    <name type="scientific">Prasinoderma coloniale</name>
    <dbReference type="NCBI Taxonomy" id="156133"/>
    <lineage>
        <taxon>Eukaryota</taxon>
        <taxon>Viridiplantae</taxon>
        <taxon>Prasinodermophyta</taxon>
        <taxon>Prasinodermophyceae</taxon>
        <taxon>Prasinodermales</taxon>
        <taxon>Prasinodermaceae</taxon>
        <taxon>Prasinoderma</taxon>
    </lineage>
</organism>
<keyword evidence="7 11" id="KW-0648">Protein biosynthesis</keyword>
<dbReference type="InterPro" id="IPR002306">
    <property type="entry name" value="Trp-tRNA-ligase"/>
</dbReference>
<keyword evidence="6 11" id="KW-0067">ATP-binding</keyword>
<reference evidence="12" key="1">
    <citation type="submission" date="2021-01" db="EMBL/GenBank/DDBJ databases">
        <authorList>
            <person name="Corre E."/>
            <person name="Pelletier E."/>
            <person name="Niang G."/>
            <person name="Scheremetjew M."/>
            <person name="Finn R."/>
            <person name="Kale V."/>
            <person name="Holt S."/>
            <person name="Cochrane G."/>
            <person name="Meng A."/>
            <person name="Brown T."/>
            <person name="Cohen L."/>
        </authorList>
    </citation>
    <scope>NUCLEOTIDE SEQUENCE</scope>
    <source>
        <strain evidence="12">CCMP1413</strain>
    </source>
</reference>
<dbReference type="Gene3D" id="1.10.240.10">
    <property type="entry name" value="Tyrosyl-Transfer RNA Synthetase"/>
    <property type="match status" value="1"/>
</dbReference>
<protein>
    <recommendedName>
        <fullName evidence="3">tryptophan--tRNA ligase</fullName>
        <ecNumber evidence="3">6.1.1.2</ecNumber>
    </recommendedName>
    <alternativeName>
        <fullName evidence="9">Tryptophanyl-tRNA synthetase</fullName>
    </alternativeName>
</protein>
<dbReference type="PANTHER" id="PTHR43766:SF1">
    <property type="entry name" value="TRYPTOPHAN--TRNA LIGASE, MITOCHONDRIAL"/>
    <property type="match status" value="1"/>
</dbReference>
<keyword evidence="4 11" id="KW-0436">Ligase</keyword>
<dbReference type="GO" id="GO:0005739">
    <property type="term" value="C:mitochondrion"/>
    <property type="evidence" value="ECO:0007669"/>
    <property type="project" value="UniProtKB-SubCell"/>
</dbReference>
<accession>A0A7R9Y6H8</accession>
<dbReference type="EMBL" id="HBDZ01013229">
    <property type="protein sequence ID" value="CAD8247415.1"/>
    <property type="molecule type" value="Transcribed_RNA"/>
</dbReference>
<dbReference type="InterPro" id="IPR014729">
    <property type="entry name" value="Rossmann-like_a/b/a_fold"/>
</dbReference>
<dbReference type="GO" id="GO:0005524">
    <property type="term" value="F:ATP binding"/>
    <property type="evidence" value="ECO:0007669"/>
    <property type="project" value="UniProtKB-KW"/>
</dbReference>
<comment type="subcellular location">
    <subcellularLocation>
        <location evidence="1">Mitochondrion</location>
    </subcellularLocation>
</comment>
<evidence type="ECO:0000313" key="12">
    <source>
        <dbReference type="EMBL" id="CAD8247415.1"/>
    </source>
</evidence>
<name>A0A7R9Y6H8_9VIRI</name>
<evidence type="ECO:0000256" key="2">
    <source>
        <dbReference type="ARBA" id="ARBA00005594"/>
    </source>
</evidence>
<evidence type="ECO:0000256" key="3">
    <source>
        <dbReference type="ARBA" id="ARBA00013161"/>
    </source>
</evidence>
<dbReference type="SUPFAM" id="SSF52374">
    <property type="entry name" value="Nucleotidylyl transferase"/>
    <property type="match status" value="1"/>
</dbReference>
<dbReference type="HAMAP" id="MF_00140_B">
    <property type="entry name" value="Trp_tRNA_synth_B"/>
    <property type="match status" value="1"/>
</dbReference>
<evidence type="ECO:0000256" key="6">
    <source>
        <dbReference type="ARBA" id="ARBA00022840"/>
    </source>
</evidence>
<dbReference type="FunFam" id="1.10.240.10:FF:000002">
    <property type="entry name" value="Tryptophan--tRNA ligase"/>
    <property type="match status" value="1"/>
</dbReference>
<evidence type="ECO:0000256" key="11">
    <source>
        <dbReference type="RuleBase" id="RU363036"/>
    </source>
</evidence>
<dbReference type="InterPro" id="IPR001412">
    <property type="entry name" value="aa-tRNA-synth_I_CS"/>
</dbReference>
<keyword evidence="8 11" id="KW-0030">Aminoacyl-tRNA synthetase</keyword>
<dbReference type="InterPro" id="IPR002305">
    <property type="entry name" value="aa-tRNA-synth_Ic"/>
</dbReference>
<dbReference type="Pfam" id="PF00579">
    <property type="entry name" value="tRNA-synt_1b"/>
    <property type="match status" value="1"/>
</dbReference>
<dbReference type="AlphaFoldDB" id="A0A7R9Y6H8"/>
<evidence type="ECO:0000256" key="4">
    <source>
        <dbReference type="ARBA" id="ARBA00022598"/>
    </source>
</evidence>
<dbReference type="NCBIfam" id="TIGR00233">
    <property type="entry name" value="trpS"/>
    <property type="match status" value="1"/>
</dbReference>
<evidence type="ECO:0000256" key="7">
    <source>
        <dbReference type="ARBA" id="ARBA00022917"/>
    </source>
</evidence>
<gene>
    <name evidence="12" type="ORF">PCOL08062_LOCUS10145</name>
</gene>
<dbReference type="GO" id="GO:0006436">
    <property type="term" value="P:tryptophanyl-tRNA aminoacylation"/>
    <property type="evidence" value="ECO:0007669"/>
    <property type="project" value="InterPro"/>
</dbReference>
<evidence type="ECO:0000256" key="1">
    <source>
        <dbReference type="ARBA" id="ARBA00004173"/>
    </source>
</evidence>
<dbReference type="Gene3D" id="3.40.50.620">
    <property type="entry name" value="HUPs"/>
    <property type="match status" value="1"/>
</dbReference>
<dbReference type="PANTHER" id="PTHR43766">
    <property type="entry name" value="TRYPTOPHAN--TRNA LIGASE, MITOCHONDRIAL"/>
    <property type="match status" value="1"/>
</dbReference>
<dbReference type="GO" id="GO:0009791">
    <property type="term" value="P:post-embryonic development"/>
    <property type="evidence" value="ECO:0007669"/>
    <property type="project" value="UniProtKB-ARBA"/>
</dbReference>
<evidence type="ECO:0000256" key="8">
    <source>
        <dbReference type="ARBA" id="ARBA00023146"/>
    </source>
</evidence>
<evidence type="ECO:0000256" key="10">
    <source>
        <dbReference type="ARBA" id="ARBA00049929"/>
    </source>
</evidence>
<dbReference type="CDD" id="cd00806">
    <property type="entry name" value="TrpRS_core"/>
    <property type="match status" value="1"/>
</dbReference>
<dbReference type="GO" id="GO:0009507">
    <property type="term" value="C:chloroplast"/>
    <property type="evidence" value="ECO:0007669"/>
    <property type="project" value="TreeGrafter"/>
</dbReference>
<keyword evidence="5 11" id="KW-0547">Nucleotide-binding</keyword>
<dbReference type="EC" id="6.1.1.2" evidence="3"/>
<sequence>MSTATADAPAKPEVRKRVLSGVQPTGDIHMGNYLGAIKNWVSLQEEYDTYYCVVDLHAITMPHDPKELLAATRSSAAIYLACGVDPAKANVFVQSHVPAHAELTWLLNCITPMGWLNRMIQFKEKSRKQGAEDVTVGLLDYPVLMASDILLYDTDLVPVGEDQRQHLELARDIAGRVNSLFGGRKGKKMGLRSSRVLKQPDAFIPPAGARVMSLTDGTAKMSKSNPAEGSRINLLDPPDVIAQKVKRCKTDSIANCLEFDNPDRPEATNLLTLYQLSTGQTKEEVLAECGTMSWGQFKPALTDALVAHLEPIQTRYAEVRADDTYLDAELKRGADAANEVAQVTLDRVKTAMGFTLPQ</sequence>
<dbReference type="PROSITE" id="PS00178">
    <property type="entry name" value="AA_TRNA_LIGASE_I"/>
    <property type="match status" value="1"/>
</dbReference>
<dbReference type="GO" id="GO:0004830">
    <property type="term" value="F:tryptophan-tRNA ligase activity"/>
    <property type="evidence" value="ECO:0007669"/>
    <property type="project" value="UniProtKB-EC"/>
</dbReference>
<dbReference type="InterPro" id="IPR024109">
    <property type="entry name" value="Trp-tRNA-ligase_bac-type"/>
</dbReference>
<proteinExistence type="inferred from homology"/>
<evidence type="ECO:0000256" key="5">
    <source>
        <dbReference type="ARBA" id="ARBA00022741"/>
    </source>
</evidence>
<dbReference type="PRINTS" id="PR01039">
    <property type="entry name" value="TRNASYNTHTRP"/>
</dbReference>
<dbReference type="InterPro" id="IPR050203">
    <property type="entry name" value="Trp-tRNA_synthetase"/>
</dbReference>